<feature type="site" description="Transition state stabilizer" evidence="3">
    <location>
        <position position="155"/>
    </location>
</feature>
<evidence type="ECO:0000256" key="2">
    <source>
        <dbReference type="ARBA" id="ARBA00052401"/>
    </source>
</evidence>
<dbReference type="PANTHER" id="PTHR43475:SF1">
    <property type="entry name" value="METHYLTHIORIBOSE-1-PHOSPHATE ISOMERASE"/>
    <property type="match status" value="1"/>
</dbReference>
<dbReference type="InterPro" id="IPR011559">
    <property type="entry name" value="Initiation_fac_2B_a/b/d"/>
</dbReference>
<evidence type="ECO:0000256" key="1">
    <source>
        <dbReference type="ARBA" id="ARBA00023235"/>
    </source>
</evidence>
<dbReference type="NCBIfam" id="TIGR00512">
    <property type="entry name" value="salvage_mtnA"/>
    <property type="match status" value="1"/>
</dbReference>
<keyword evidence="1 3" id="KW-0413">Isomerase</keyword>
<dbReference type="InterPro" id="IPR042529">
    <property type="entry name" value="IF_2B-like_C"/>
</dbReference>
<feature type="active site" description="Proton donor" evidence="3">
    <location>
        <position position="235"/>
    </location>
</feature>
<gene>
    <name evidence="3 4" type="primary">mtnA</name>
    <name evidence="4" type="ORF">SSCH_190031</name>
</gene>
<dbReference type="Pfam" id="PF01008">
    <property type="entry name" value="IF-2B"/>
    <property type="match status" value="1"/>
</dbReference>
<dbReference type="InterPro" id="IPR000649">
    <property type="entry name" value="IF-2B-related"/>
</dbReference>
<reference evidence="5" key="1">
    <citation type="submission" date="2015-01" db="EMBL/GenBank/DDBJ databases">
        <authorList>
            <person name="Manzoor Shahid"/>
            <person name="Zubair Saima"/>
        </authorList>
    </citation>
    <scope>NUCLEOTIDE SEQUENCE [LARGE SCALE GENOMIC DNA]</scope>
    <source>
        <strain evidence="5">Sp3</strain>
    </source>
</reference>
<feature type="binding site" evidence="3">
    <location>
        <begin position="245"/>
        <end position="246"/>
    </location>
    <ligand>
        <name>substrate</name>
    </ligand>
</feature>
<dbReference type="OrthoDB" id="9803436at2"/>
<evidence type="ECO:0000313" key="4">
    <source>
        <dbReference type="EMBL" id="CEO88459.1"/>
    </source>
</evidence>
<dbReference type="HAMAP" id="MF_01678">
    <property type="entry name" value="Salvage_MtnA"/>
    <property type="match status" value="1"/>
</dbReference>
<feature type="binding site" evidence="3">
    <location>
        <begin position="44"/>
        <end position="46"/>
    </location>
    <ligand>
        <name>substrate</name>
    </ligand>
</feature>
<dbReference type="SUPFAM" id="SSF100950">
    <property type="entry name" value="NagB/RpiA/CoA transferase-like"/>
    <property type="match status" value="1"/>
</dbReference>
<keyword evidence="3" id="KW-0486">Methionine biosynthesis</keyword>
<feature type="binding site" evidence="3">
    <location>
        <position position="87"/>
    </location>
    <ligand>
        <name>substrate</name>
    </ligand>
</feature>
<organism evidence="4 5">
    <name type="scientific">Syntrophaceticus schinkii</name>
    <dbReference type="NCBI Taxonomy" id="499207"/>
    <lineage>
        <taxon>Bacteria</taxon>
        <taxon>Bacillati</taxon>
        <taxon>Bacillota</taxon>
        <taxon>Clostridia</taxon>
        <taxon>Thermoanaerobacterales</taxon>
        <taxon>Thermoanaerobacterales Family III. Incertae Sedis</taxon>
        <taxon>Syntrophaceticus</taxon>
    </lineage>
</organism>
<comment type="similarity">
    <text evidence="3">Belongs to the EIF-2B alpha/beta/delta subunits family. MtnA subfamily.</text>
</comment>
<keyword evidence="5" id="KW-1185">Reference proteome</keyword>
<dbReference type="NCBIfam" id="TIGR00524">
    <property type="entry name" value="eIF-2B_rel"/>
    <property type="match status" value="1"/>
</dbReference>
<keyword evidence="3" id="KW-0028">Amino-acid biosynthesis</keyword>
<dbReference type="EC" id="5.3.1.23" evidence="3"/>
<dbReference type="PANTHER" id="PTHR43475">
    <property type="entry name" value="METHYLTHIORIBOSE-1-PHOSPHATE ISOMERASE"/>
    <property type="match status" value="1"/>
</dbReference>
<dbReference type="NCBIfam" id="NF004326">
    <property type="entry name" value="PRK05720.1"/>
    <property type="match status" value="1"/>
</dbReference>
<dbReference type="GO" id="GO:0046523">
    <property type="term" value="F:S-methyl-5-thioribose-1-phosphate isomerase activity"/>
    <property type="evidence" value="ECO:0007669"/>
    <property type="project" value="UniProtKB-UniRule"/>
</dbReference>
<dbReference type="GO" id="GO:0019509">
    <property type="term" value="P:L-methionine salvage from methylthioadenosine"/>
    <property type="evidence" value="ECO:0007669"/>
    <property type="project" value="UniProtKB-UniRule"/>
</dbReference>
<dbReference type="Gene3D" id="1.20.120.420">
    <property type="entry name" value="translation initiation factor eif-2b, domain 1"/>
    <property type="match status" value="1"/>
</dbReference>
<comment type="catalytic activity">
    <reaction evidence="2 3">
        <text>5-(methylsulfanyl)-alpha-D-ribose 1-phosphate = 5-(methylsulfanyl)-D-ribulose 1-phosphate</text>
        <dbReference type="Rhea" id="RHEA:19989"/>
        <dbReference type="ChEBI" id="CHEBI:58533"/>
        <dbReference type="ChEBI" id="CHEBI:58548"/>
        <dbReference type="EC" id="5.3.1.23"/>
    </reaction>
</comment>
<protein>
    <recommendedName>
        <fullName evidence="3">Methylthioribose-1-phosphate isomerase</fullName>
        <shortName evidence="3">M1Pi</shortName>
        <shortName evidence="3">MTR-1-P isomerase</shortName>
        <ecNumber evidence="3">5.3.1.23</ecNumber>
    </recommendedName>
    <alternativeName>
        <fullName evidence="3">S-methyl-5-thioribose-1-phosphate isomerase</fullName>
    </alternativeName>
</protein>
<dbReference type="InterPro" id="IPR037171">
    <property type="entry name" value="NagB/RpiA_transferase-like"/>
</dbReference>
<dbReference type="UniPathway" id="UPA00904">
    <property type="reaction ID" value="UER00874"/>
</dbReference>
<dbReference type="InterPro" id="IPR027363">
    <property type="entry name" value="M1Pi_N"/>
</dbReference>
<feature type="binding site" evidence="3">
    <location>
        <position position="194"/>
    </location>
    <ligand>
        <name>substrate</name>
    </ligand>
</feature>
<dbReference type="Gene3D" id="3.40.50.10470">
    <property type="entry name" value="Translation initiation factor eif-2b, domain 2"/>
    <property type="match status" value="1"/>
</dbReference>
<dbReference type="RefSeq" id="WP_044664608.1">
    <property type="nucleotide sequence ID" value="NZ_CDRZ01000101.1"/>
</dbReference>
<dbReference type="Proteomes" id="UP000046155">
    <property type="component" value="Unassembled WGS sequence"/>
</dbReference>
<dbReference type="FunFam" id="3.40.50.10470:FF:000006">
    <property type="entry name" value="Methylthioribose-1-phosphate isomerase"/>
    <property type="match status" value="1"/>
</dbReference>
<accession>A0A0B7MD28</accession>
<dbReference type="EMBL" id="CDRZ01000101">
    <property type="protein sequence ID" value="CEO88459.1"/>
    <property type="molecule type" value="Genomic_DNA"/>
</dbReference>
<comment type="pathway">
    <text evidence="3">Amino-acid biosynthesis; L-methionine biosynthesis via salvage pathway; L-methionine from S-methyl-5-thio-alpha-D-ribose 1-phosphate: step 1/6.</text>
</comment>
<dbReference type="AlphaFoldDB" id="A0A0B7MD28"/>
<dbReference type="InterPro" id="IPR005251">
    <property type="entry name" value="IF-M1Pi"/>
</dbReference>
<evidence type="ECO:0000256" key="3">
    <source>
        <dbReference type="HAMAP-Rule" id="MF_01678"/>
    </source>
</evidence>
<dbReference type="FunFam" id="1.20.120.420:FF:000003">
    <property type="entry name" value="Methylthioribose-1-phosphate isomerase"/>
    <property type="match status" value="1"/>
</dbReference>
<proteinExistence type="inferred from homology"/>
<comment type="function">
    <text evidence="3">Catalyzes the interconversion of methylthioribose-1-phosphate (MTR-1-P) into methylthioribulose-1-phosphate (MTRu-1-P).</text>
</comment>
<sequence>MEVVYWEGQRLFLLDQTKLPHQTTYVACSRYQEVAEAIYSLKVRGAPAIGVAAAYGYALAAFNYRADPGLPLEQFLDQAERELLATRPTAVNLRWALERMRDAYLNIQEKSLDNIRSVLLEAALAIHNRERKLEEKMADFGASLVPPEANILTYCNTGALATAGWGTALGVIRAAHNQGKSIKTFVPETRPVLQGARLTAWELHDAGIPFTLITDNMLGYVFLHEGIDLVLVGADRIVANGDFANKIGTYGLAVLANYHNCPFYVVAPSSTIDLDLEEGKEIPIEMRDPREVRELGGQLVSVKNCAVLNPAFDVTPHHLVTAVITEKGVLKPPLEKSIRRSFDEEGVQR</sequence>
<evidence type="ECO:0000313" key="5">
    <source>
        <dbReference type="Proteomes" id="UP000046155"/>
    </source>
</evidence>
<name>A0A0B7MD28_9FIRM</name>